<dbReference type="AlphaFoldDB" id="A0AAV5IMF5"/>
<evidence type="ECO:0000313" key="2">
    <source>
        <dbReference type="Proteomes" id="UP001054252"/>
    </source>
</evidence>
<dbReference type="EMBL" id="BPVZ01000016">
    <property type="protein sequence ID" value="GKV01084.1"/>
    <property type="molecule type" value="Genomic_DNA"/>
</dbReference>
<comment type="caution">
    <text evidence="1">The sequence shown here is derived from an EMBL/GenBank/DDBJ whole genome shotgun (WGS) entry which is preliminary data.</text>
</comment>
<name>A0AAV5IMF5_9ROSI</name>
<reference evidence="1 2" key="1">
    <citation type="journal article" date="2021" name="Commun. Biol.">
        <title>The genome of Shorea leprosula (Dipterocarpaceae) highlights the ecological relevance of drought in aseasonal tropical rainforests.</title>
        <authorList>
            <person name="Ng K.K.S."/>
            <person name="Kobayashi M.J."/>
            <person name="Fawcett J.A."/>
            <person name="Hatakeyama M."/>
            <person name="Paape T."/>
            <person name="Ng C.H."/>
            <person name="Ang C.C."/>
            <person name="Tnah L.H."/>
            <person name="Lee C.T."/>
            <person name="Nishiyama T."/>
            <person name="Sese J."/>
            <person name="O'Brien M.J."/>
            <person name="Copetti D."/>
            <person name="Mohd Noor M.I."/>
            <person name="Ong R.C."/>
            <person name="Putra M."/>
            <person name="Sireger I.Z."/>
            <person name="Indrioko S."/>
            <person name="Kosugi Y."/>
            <person name="Izuno A."/>
            <person name="Isagi Y."/>
            <person name="Lee S.L."/>
            <person name="Shimizu K.K."/>
        </authorList>
    </citation>
    <scope>NUCLEOTIDE SEQUENCE [LARGE SCALE GENOMIC DNA]</scope>
    <source>
        <strain evidence="1">214</strain>
    </source>
</reference>
<accession>A0AAV5IMF5</accession>
<evidence type="ECO:0000313" key="1">
    <source>
        <dbReference type="EMBL" id="GKV01084.1"/>
    </source>
</evidence>
<dbReference type="Proteomes" id="UP001054252">
    <property type="component" value="Unassembled WGS sequence"/>
</dbReference>
<gene>
    <name evidence="1" type="ORF">SLEP1_g13673</name>
</gene>
<sequence length="35" mass="4034">MRNRDLLETNEAPALDLYICYGNRNLKSTGKYDGE</sequence>
<keyword evidence="2" id="KW-1185">Reference proteome</keyword>
<proteinExistence type="predicted"/>
<organism evidence="1 2">
    <name type="scientific">Rubroshorea leprosula</name>
    <dbReference type="NCBI Taxonomy" id="152421"/>
    <lineage>
        <taxon>Eukaryota</taxon>
        <taxon>Viridiplantae</taxon>
        <taxon>Streptophyta</taxon>
        <taxon>Embryophyta</taxon>
        <taxon>Tracheophyta</taxon>
        <taxon>Spermatophyta</taxon>
        <taxon>Magnoliopsida</taxon>
        <taxon>eudicotyledons</taxon>
        <taxon>Gunneridae</taxon>
        <taxon>Pentapetalae</taxon>
        <taxon>rosids</taxon>
        <taxon>malvids</taxon>
        <taxon>Malvales</taxon>
        <taxon>Dipterocarpaceae</taxon>
        <taxon>Rubroshorea</taxon>
    </lineage>
</organism>
<protein>
    <submittedName>
        <fullName evidence="1">Uncharacterized protein</fullName>
    </submittedName>
</protein>